<accession>A0A2M7TNZ8</accession>
<name>A0A2M7TNZ8_9BACT</name>
<gene>
    <name evidence="1" type="ORF">COY29_00620</name>
</gene>
<dbReference type="AlphaFoldDB" id="A0A2M7TNZ8"/>
<sequence length="158" mass="18806">NREFRKRKRPGPKIDFKKRVKKIEALSVKLNCQTIVESVIGKLIDKWFLGCEIFSTMSSRYNDFDDRVPLPHWYVFKNSDYLDTGYPKISLINVYLQTIFRDGKPIYPKFEVETHFNVNLSYREYTQKISEEGLCKLIIKMFEKVYGEYAKKKGIQIN</sequence>
<reference evidence="2" key="1">
    <citation type="submission" date="2017-09" db="EMBL/GenBank/DDBJ databases">
        <title>Depth-based differentiation of microbial function through sediment-hosted aquifers and enrichment of novel symbionts in the deep terrestrial subsurface.</title>
        <authorList>
            <person name="Probst A.J."/>
            <person name="Ladd B."/>
            <person name="Jarett J.K."/>
            <person name="Geller-Mcgrath D.E."/>
            <person name="Sieber C.M.K."/>
            <person name="Emerson J.B."/>
            <person name="Anantharaman K."/>
            <person name="Thomas B.C."/>
            <person name="Malmstrom R."/>
            <person name="Stieglmeier M."/>
            <person name="Klingl A."/>
            <person name="Woyke T."/>
            <person name="Ryan C.M."/>
            <person name="Banfield J.F."/>
        </authorList>
    </citation>
    <scope>NUCLEOTIDE SEQUENCE [LARGE SCALE GENOMIC DNA]</scope>
</reference>
<organism evidence="1 2">
    <name type="scientific">Candidatus Woesebacteria bacterium CG_4_10_14_0_2_um_filter_39_14</name>
    <dbReference type="NCBI Taxonomy" id="1975054"/>
    <lineage>
        <taxon>Bacteria</taxon>
        <taxon>Candidatus Woeseibacteriota</taxon>
    </lineage>
</organism>
<evidence type="ECO:0000313" key="2">
    <source>
        <dbReference type="Proteomes" id="UP000229753"/>
    </source>
</evidence>
<dbReference type="Proteomes" id="UP000229753">
    <property type="component" value="Unassembled WGS sequence"/>
</dbReference>
<dbReference type="EMBL" id="PFNO01000022">
    <property type="protein sequence ID" value="PIZ50023.1"/>
    <property type="molecule type" value="Genomic_DNA"/>
</dbReference>
<feature type="non-terminal residue" evidence="1">
    <location>
        <position position="1"/>
    </location>
</feature>
<proteinExistence type="predicted"/>
<comment type="caution">
    <text evidence="1">The sequence shown here is derived from an EMBL/GenBank/DDBJ whole genome shotgun (WGS) entry which is preliminary data.</text>
</comment>
<protein>
    <submittedName>
        <fullName evidence="1">Uncharacterized protein</fullName>
    </submittedName>
</protein>
<evidence type="ECO:0000313" key="1">
    <source>
        <dbReference type="EMBL" id="PIZ50023.1"/>
    </source>
</evidence>